<dbReference type="Gene3D" id="1.10.443.10">
    <property type="entry name" value="Intergrase catalytic core"/>
    <property type="match status" value="1"/>
</dbReference>
<dbReference type="PANTHER" id="PTHR30349:SF91">
    <property type="entry name" value="INTA PROTEIN"/>
    <property type="match status" value="1"/>
</dbReference>
<dbReference type="InterPro" id="IPR002104">
    <property type="entry name" value="Integrase_catalytic"/>
</dbReference>
<dbReference type="InterPro" id="IPR010998">
    <property type="entry name" value="Integrase_recombinase_N"/>
</dbReference>
<evidence type="ECO:0000256" key="2">
    <source>
        <dbReference type="ARBA" id="ARBA00023172"/>
    </source>
</evidence>
<dbReference type="PANTHER" id="PTHR30349">
    <property type="entry name" value="PHAGE INTEGRASE-RELATED"/>
    <property type="match status" value="1"/>
</dbReference>
<feature type="domain" description="Tyr recombinase" evidence="3">
    <location>
        <begin position="164"/>
        <end position="360"/>
    </location>
</feature>
<evidence type="ECO:0000313" key="4">
    <source>
        <dbReference type="EMBL" id="MPM76183.1"/>
    </source>
</evidence>
<dbReference type="InterPro" id="IPR050090">
    <property type="entry name" value="Tyrosine_recombinase_XerCD"/>
</dbReference>
<protein>
    <submittedName>
        <fullName evidence="4">Tyrosine recombinase XerC</fullName>
    </submittedName>
</protein>
<dbReference type="GO" id="GO:0006310">
    <property type="term" value="P:DNA recombination"/>
    <property type="evidence" value="ECO:0007669"/>
    <property type="project" value="UniProtKB-KW"/>
</dbReference>
<proteinExistence type="predicted"/>
<evidence type="ECO:0000259" key="3">
    <source>
        <dbReference type="PROSITE" id="PS51898"/>
    </source>
</evidence>
<dbReference type="AlphaFoldDB" id="A0A645CGY3"/>
<sequence length="384" mass="43611">MPRRGENIYKRKDGRWEGRICGPDGRYQYVYAKTYREVKEKKNEYQKAAKKSKKNAPPDSAAHLFECWLDGDIKGQVKPSTYDSYDCCIRKYVIPFFNSAGHQHLDEASINQLVKSVFELPGLSDSYKRKILTILKTSLKEILKDTKMSPGILDAVKLPKKTNSEVQAFTMGEQRLIENAAYRSDDMRALGILLTFYTGMRLGELCALKWNDLDYESGTLSITKTVTRVKNLSGGENKTVLLVGSPKSHKSTRKIPLPKFLIKLFRDREPCCADQELYLISGTTSPTDPRVYEKLFKRMLMQAGIKHRKFHAIRHTFATRALELGVDIKTLSEILGHSNVSITLNVYAHSLMEQKKIAMDKLNTLHVTYMGAAPYAVIDSVVNI</sequence>
<dbReference type="InterPro" id="IPR011010">
    <property type="entry name" value="DNA_brk_join_enz"/>
</dbReference>
<dbReference type="CDD" id="cd01189">
    <property type="entry name" value="INT_ICEBs1_C_like"/>
    <property type="match status" value="1"/>
</dbReference>
<dbReference type="GO" id="GO:0003677">
    <property type="term" value="F:DNA binding"/>
    <property type="evidence" value="ECO:0007669"/>
    <property type="project" value="UniProtKB-KW"/>
</dbReference>
<accession>A0A645CGY3</accession>
<gene>
    <name evidence="4" type="primary">xerC_192</name>
    <name evidence="4" type="ORF">SDC9_123179</name>
</gene>
<dbReference type="SUPFAM" id="SSF56349">
    <property type="entry name" value="DNA breaking-rejoining enzymes"/>
    <property type="match status" value="1"/>
</dbReference>
<keyword evidence="1" id="KW-0238">DNA-binding</keyword>
<dbReference type="InterPro" id="IPR013762">
    <property type="entry name" value="Integrase-like_cat_sf"/>
</dbReference>
<dbReference type="GO" id="GO:0015074">
    <property type="term" value="P:DNA integration"/>
    <property type="evidence" value="ECO:0007669"/>
    <property type="project" value="InterPro"/>
</dbReference>
<keyword evidence="2" id="KW-0233">DNA recombination</keyword>
<reference evidence="4" key="1">
    <citation type="submission" date="2019-08" db="EMBL/GenBank/DDBJ databases">
        <authorList>
            <person name="Kucharzyk K."/>
            <person name="Murdoch R.W."/>
            <person name="Higgins S."/>
            <person name="Loffler F."/>
        </authorList>
    </citation>
    <scope>NUCLEOTIDE SEQUENCE</scope>
</reference>
<dbReference type="EMBL" id="VSSQ01027117">
    <property type="protein sequence ID" value="MPM76183.1"/>
    <property type="molecule type" value="Genomic_DNA"/>
</dbReference>
<dbReference type="Gene3D" id="1.10.150.130">
    <property type="match status" value="1"/>
</dbReference>
<organism evidence="4">
    <name type="scientific">bioreactor metagenome</name>
    <dbReference type="NCBI Taxonomy" id="1076179"/>
    <lineage>
        <taxon>unclassified sequences</taxon>
        <taxon>metagenomes</taxon>
        <taxon>ecological metagenomes</taxon>
    </lineage>
</organism>
<comment type="caution">
    <text evidence="4">The sequence shown here is derived from an EMBL/GenBank/DDBJ whole genome shotgun (WGS) entry which is preliminary data.</text>
</comment>
<dbReference type="Pfam" id="PF00589">
    <property type="entry name" value="Phage_integrase"/>
    <property type="match status" value="1"/>
</dbReference>
<name>A0A645CGY3_9ZZZZ</name>
<evidence type="ECO:0000256" key="1">
    <source>
        <dbReference type="ARBA" id="ARBA00023125"/>
    </source>
</evidence>
<dbReference type="PROSITE" id="PS51898">
    <property type="entry name" value="TYR_RECOMBINASE"/>
    <property type="match status" value="1"/>
</dbReference>